<name>A0A4Q8L0P2_9STRE</name>
<dbReference type="AlphaFoldDB" id="A0A4Q8L0P2"/>
<dbReference type="RefSeq" id="WP_130555356.1">
    <property type="nucleotide sequence ID" value="NZ_CP166970.1"/>
</dbReference>
<evidence type="ECO:0000313" key="2">
    <source>
        <dbReference type="Proteomes" id="UP000291525"/>
    </source>
</evidence>
<evidence type="ECO:0000313" key="1">
    <source>
        <dbReference type="EMBL" id="TAA10431.1"/>
    </source>
</evidence>
<comment type="caution">
    <text evidence="1">The sequence shown here is derived from an EMBL/GenBank/DDBJ whole genome shotgun (WGS) entry which is preliminary data.</text>
</comment>
<protein>
    <submittedName>
        <fullName evidence="1">Chemotaxis protein</fullName>
    </submittedName>
</protein>
<organism evidence="1 2">
    <name type="scientific">Streptococcus parasuis</name>
    <dbReference type="NCBI Taxonomy" id="1501662"/>
    <lineage>
        <taxon>Bacteria</taxon>
        <taxon>Bacillati</taxon>
        <taxon>Bacillota</taxon>
        <taxon>Bacilli</taxon>
        <taxon>Lactobacillales</taxon>
        <taxon>Streptococcaceae</taxon>
        <taxon>Streptococcus</taxon>
    </lineage>
</organism>
<accession>A0A4Q8L0P2</accession>
<sequence>MKLSNIIVAVGAASATFLAITNREKISKEVKEIQQLLTDIQTSKSNIQHQLAIIQSFQKPLQELTADLQYKTRIYQQSIAGNLQEIQTIQEKYASKHPQK</sequence>
<dbReference type="OrthoDB" id="2224836at2"/>
<proteinExistence type="predicted"/>
<dbReference type="Proteomes" id="UP000291525">
    <property type="component" value="Unassembled WGS sequence"/>
</dbReference>
<gene>
    <name evidence="1" type="ORF">EXW74_07470</name>
</gene>
<dbReference type="EMBL" id="SHGT01000045">
    <property type="protein sequence ID" value="TAA10431.1"/>
    <property type="molecule type" value="Genomic_DNA"/>
</dbReference>
<reference evidence="1 2" key="1">
    <citation type="submission" date="2019-02" db="EMBL/GenBank/DDBJ databases">
        <title>First genome of the species Streptococcus parasuis.</title>
        <authorList>
            <person name="Stevens M.J.A."/>
            <person name="Stephan R."/>
        </authorList>
    </citation>
    <scope>NUCLEOTIDE SEQUENCE [LARGE SCALE GENOMIC DNA]</scope>
    <source>
        <strain evidence="1 2">4253</strain>
    </source>
</reference>